<dbReference type="PANTHER" id="PTHR31490">
    <property type="entry name" value="GLYCOSYL HYDROLASE"/>
    <property type="match status" value="1"/>
</dbReference>
<dbReference type="GO" id="GO:0045493">
    <property type="term" value="P:xylan catabolic process"/>
    <property type="evidence" value="ECO:0007669"/>
    <property type="project" value="UniProtKB-KW"/>
</dbReference>
<evidence type="ECO:0000256" key="4">
    <source>
        <dbReference type="ARBA" id="ARBA00022729"/>
    </source>
</evidence>
<dbReference type="AlphaFoldDB" id="A0A1H9K2Z9"/>
<dbReference type="PRINTS" id="PR00134">
    <property type="entry name" value="GLHYDRLASE10"/>
</dbReference>
<dbReference type="InterPro" id="IPR001000">
    <property type="entry name" value="GH10_dom"/>
</dbReference>
<gene>
    <name evidence="12" type="ORF">SAMN05444359_11956</name>
</gene>
<evidence type="ECO:0000256" key="5">
    <source>
        <dbReference type="ARBA" id="ARBA00022801"/>
    </source>
</evidence>
<sequence length="714" mass="79500">MRITLLLLTSLCMGLLTAQPDAYHTTLTTWLSTQYTLTGATYPTHDSEVENFSASGGYGMAQTSGTVSDQDFTRILKFSVPGGLLNPWDAGWNISNTQPVNIGDKVLWVIYLRVSPTEAGNSTGQVSLICERNDTYEKEVNINVELTETWRRYFIAMDISTRNHPVGGLTTGLHLGSRQQNVEVGGFALLNYGNSVPLDQLPSDLNNDEYGGFEADAAWRAPAADRIESIRKSDLELTVLDVDGNPMAATDVQLRMQRHAFDFGTAIKACRFPGGRCYNPTYVSKLFDLDGRGHGFSAVVYENDLKWPAWEDEWVSTNEQTIRNMQLLSEMDIDVRGHVLLWPGWSNMPDRMEQNSNNPDYLKGEIEKHLVDFLETKNFDQYVTDWDVLNEVNTNTDLAAALRGTPGYTTGREIYAEVFKRARELAPDAELYINDYITMSLKNTDGALYNQYKSFIQEMLDQGAPMDGVGFQAHLGASPNSIYDILGTLDDFHEAFGLQAKITEFDLPRNVPEELAADYLADFLTATFSHESVESFMFWNFWDVDTWANPGANLYDGGFNETPAHAAFVDLVFNEWWTDADLTTDNDGKATVRGFKGTYEVTLDCNGESYVVAFDMNDDLAQTIDCSALVSTTLPTLPEGSVEAYPNPGRGPWTINNHLPTTLDAVLIDGTGRKLWSGQMLTGNHPLDLDLPAGVYHLQLTDGTRASSLRLIQL</sequence>
<reference evidence="13" key="1">
    <citation type="submission" date="2016-10" db="EMBL/GenBank/DDBJ databases">
        <authorList>
            <person name="Varghese N."/>
            <person name="Submissions S."/>
        </authorList>
    </citation>
    <scope>NUCLEOTIDE SEQUENCE [LARGE SCALE GENOMIC DNA]</scope>
    <source>
        <strain evidence="13">DSM 24740</strain>
    </source>
</reference>
<dbReference type="InterPro" id="IPR017853">
    <property type="entry name" value="GH"/>
</dbReference>
<keyword evidence="7 9" id="KW-0326">Glycosidase</keyword>
<protein>
    <recommendedName>
        <fullName evidence="9">Beta-xylanase</fullName>
        <ecNumber evidence="9">3.2.1.8</ecNumber>
    </recommendedName>
</protein>
<evidence type="ECO:0000256" key="3">
    <source>
        <dbReference type="ARBA" id="ARBA00022651"/>
    </source>
</evidence>
<dbReference type="SMART" id="SM00633">
    <property type="entry name" value="Glyco_10"/>
    <property type="match status" value="1"/>
</dbReference>
<evidence type="ECO:0000256" key="2">
    <source>
        <dbReference type="ARBA" id="ARBA00007495"/>
    </source>
</evidence>
<feature type="signal peptide" evidence="10">
    <location>
        <begin position="1"/>
        <end position="18"/>
    </location>
</feature>
<dbReference type="Proteomes" id="UP000199021">
    <property type="component" value="Unassembled WGS sequence"/>
</dbReference>
<evidence type="ECO:0000256" key="9">
    <source>
        <dbReference type="RuleBase" id="RU361174"/>
    </source>
</evidence>
<proteinExistence type="inferred from homology"/>
<keyword evidence="8 9" id="KW-0624">Polysaccharide degradation</keyword>
<dbReference type="Gene3D" id="3.20.20.80">
    <property type="entry name" value="Glycosidases"/>
    <property type="match status" value="1"/>
</dbReference>
<dbReference type="PANTHER" id="PTHR31490:SF88">
    <property type="entry name" value="BETA-XYLANASE"/>
    <property type="match status" value="1"/>
</dbReference>
<dbReference type="RefSeq" id="WP_090170488.1">
    <property type="nucleotide sequence ID" value="NZ_FOFB01000019.1"/>
</dbReference>
<dbReference type="EMBL" id="FOFB01000019">
    <property type="protein sequence ID" value="SEQ93303.1"/>
    <property type="molecule type" value="Genomic_DNA"/>
</dbReference>
<dbReference type="NCBIfam" id="TIGR04183">
    <property type="entry name" value="Por_Secre_tail"/>
    <property type="match status" value="1"/>
</dbReference>
<evidence type="ECO:0000259" key="11">
    <source>
        <dbReference type="PROSITE" id="PS51760"/>
    </source>
</evidence>
<keyword evidence="13" id="KW-1185">Reference proteome</keyword>
<evidence type="ECO:0000256" key="7">
    <source>
        <dbReference type="ARBA" id="ARBA00023295"/>
    </source>
</evidence>
<evidence type="ECO:0000313" key="13">
    <source>
        <dbReference type="Proteomes" id="UP000199021"/>
    </source>
</evidence>
<comment type="catalytic activity">
    <reaction evidence="1 9">
        <text>Endohydrolysis of (1-&gt;4)-beta-D-xylosidic linkages in xylans.</text>
        <dbReference type="EC" id="3.2.1.8"/>
    </reaction>
</comment>
<dbReference type="OrthoDB" id="9809277at2"/>
<feature type="chain" id="PRO_5011577133" description="Beta-xylanase" evidence="10">
    <location>
        <begin position="19"/>
        <end position="714"/>
    </location>
</feature>
<evidence type="ECO:0000256" key="6">
    <source>
        <dbReference type="ARBA" id="ARBA00023277"/>
    </source>
</evidence>
<name>A0A1H9K2Z9_9BACT</name>
<dbReference type="InterPro" id="IPR044846">
    <property type="entry name" value="GH10"/>
</dbReference>
<keyword evidence="3" id="KW-0858">Xylan degradation</keyword>
<keyword evidence="6 9" id="KW-0119">Carbohydrate metabolism</keyword>
<comment type="similarity">
    <text evidence="2 9">Belongs to the glycosyl hydrolase 10 (cellulase F) family.</text>
</comment>
<evidence type="ECO:0000256" key="8">
    <source>
        <dbReference type="ARBA" id="ARBA00023326"/>
    </source>
</evidence>
<feature type="domain" description="GH10" evidence="11">
    <location>
        <begin position="283"/>
        <end position="571"/>
    </location>
</feature>
<keyword evidence="5 9" id="KW-0378">Hydrolase</keyword>
<evidence type="ECO:0000313" key="12">
    <source>
        <dbReference type="EMBL" id="SEQ93303.1"/>
    </source>
</evidence>
<dbReference type="GO" id="GO:0031176">
    <property type="term" value="F:endo-1,4-beta-xylanase activity"/>
    <property type="evidence" value="ECO:0007669"/>
    <property type="project" value="UniProtKB-EC"/>
</dbReference>
<dbReference type="PROSITE" id="PS51760">
    <property type="entry name" value="GH10_2"/>
    <property type="match status" value="1"/>
</dbReference>
<dbReference type="InterPro" id="IPR026444">
    <property type="entry name" value="Secre_tail"/>
</dbReference>
<evidence type="ECO:0000256" key="10">
    <source>
        <dbReference type="SAM" id="SignalP"/>
    </source>
</evidence>
<keyword evidence="4 10" id="KW-0732">Signal</keyword>
<dbReference type="Pfam" id="PF00331">
    <property type="entry name" value="Glyco_hydro_10"/>
    <property type="match status" value="1"/>
</dbReference>
<dbReference type="EC" id="3.2.1.8" evidence="9"/>
<dbReference type="InParanoid" id="A0A1H9K2Z9"/>
<accession>A0A1H9K2Z9</accession>
<evidence type="ECO:0000256" key="1">
    <source>
        <dbReference type="ARBA" id="ARBA00000681"/>
    </source>
</evidence>
<dbReference type="STRING" id="478744.SAMN05444359_11956"/>
<organism evidence="12 13">
    <name type="scientific">Neolewinella agarilytica</name>
    <dbReference type="NCBI Taxonomy" id="478744"/>
    <lineage>
        <taxon>Bacteria</taxon>
        <taxon>Pseudomonadati</taxon>
        <taxon>Bacteroidota</taxon>
        <taxon>Saprospiria</taxon>
        <taxon>Saprospirales</taxon>
        <taxon>Lewinellaceae</taxon>
        <taxon>Neolewinella</taxon>
    </lineage>
</organism>
<dbReference type="SUPFAM" id="SSF51445">
    <property type="entry name" value="(Trans)glycosidases"/>
    <property type="match status" value="1"/>
</dbReference>